<feature type="domain" description="Carbohydrate kinase PfkB" evidence="3">
    <location>
        <begin position="9"/>
        <end position="286"/>
    </location>
</feature>
<evidence type="ECO:0000256" key="2">
    <source>
        <dbReference type="ARBA" id="ARBA00022777"/>
    </source>
</evidence>
<dbReference type="PANTHER" id="PTHR42774:SF3">
    <property type="entry name" value="KETOHEXOKINASE"/>
    <property type="match status" value="1"/>
</dbReference>
<dbReference type="Pfam" id="PF00294">
    <property type="entry name" value="PfkB"/>
    <property type="match status" value="1"/>
</dbReference>
<name>A0A517RA77_9PLAN</name>
<dbReference type="EMBL" id="CP036269">
    <property type="protein sequence ID" value="QDT40789.1"/>
    <property type="molecule type" value="Genomic_DNA"/>
</dbReference>
<dbReference type="PANTHER" id="PTHR42774">
    <property type="entry name" value="PHOSPHOTRANSFERASE SYSTEM TRANSPORT PROTEIN"/>
    <property type="match status" value="1"/>
</dbReference>
<evidence type="ECO:0000259" key="3">
    <source>
        <dbReference type="Pfam" id="PF00294"/>
    </source>
</evidence>
<proteinExistence type="predicted"/>
<dbReference type="AlphaFoldDB" id="A0A517RA77"/>
<dbReference type="EC" id="2.7.1.15" evidence="4"/>
<keyword evidence="5" id="KW-1185">Reference proteome</keyword>
<dbReference type="PROSITE" id="PS00584">
    <property type="entry name" value="PFKB_KINASES_2"/>
    <property type="match status" value="1"/>
</dbReference>
<gene>
    <name evidence="4" type="primary">rbsK_1</name>
    <name evidence="4" type="ORF">Pan241w_08480</name>
</gene>
<reference evidence="4 5" key="1">
    <citation type="submission" date="2019-02" db="EMBL/GenBank/DDBJ databases">
        <title>Deep-cultivation of Planctomycetes and their phenomic and genomic characterization uncovers novel biology.</title>
        <authorList>
            <person name="Wiegand S."/>
            <person name="Jogler M."/>
            <person name="Boedeker C."/>
            <person name="Pinto D."/>
            <person name="Vollmers J."/>
            <person name="Rivas-Marin E."/>
            <person name="Kohn T."/>
            <person name="Peeters S.H."/>
            <person name="Heuer A."/>
            <person name="Rast P."/>
            <person name="Oberbeckmann S."/>
            <person name="Bunk B."/>
            <person name="Jeske O."/>
            <person name="Meyerdierks A."/>
            <person name="Storesund J.E."/>
            <person name="Kallscheuer N."/>
            <person name="Luecker S."/>
            <person name="Lage O.M."/>
            <person name="Pohl T."/>
            <person name="Merkel B.J."/>
            <person name="Hornburger P."/>
            <person name="Mueller R.-W."/>
            <person name="Bruemmer F."/>
            <person name="Labrenz M."/>
            <person name="Spormann A.M."/>
            <person name="Op den Camp H."/>
            <person name="Overmann J."/>
            <person name="Amann R."/>
            <person name="Jetten M.S.M."/>
            <person name="Mascher T."/>
            <person name="Medema M.H."/>
            <person name="Devos D.P."/>
            <person name="Kaster A.-K."/>
            <person name="Ovreas L."/>
            <person name="Rohde M."/>
            <person name="Galperin M.Y."/>
            <person name="Jogler C."/>
        </authorList>
    </citation>
    <scope>NUCLEOTIDE SEQUENCE [LARGE SCALE GENOMIC DNA]</scope>
    <source>
        <strain evidence="4 5">Pan241w</strain>
    </source>
</reference>
<dbReference type="Gene3D" id="3.40.1190.20">
    <property type="match status" value="1"/>
</dbReference>
<keyword evidence="2 4" id="KW-0418">Kinase</keyword>
<dbReference type="InterPro" id="IPR011611">
    <property type="entry name" value="PfkB_dom"/>
</dbReference>
<evidence type="ECO:0000256" key="1">
    <source>
        <dbReference type="ARBA" id="ARBA00022679"/>
    </source>
</evidence>
<dbReference type="InterPro" id="IPR002173">
    <property type="entry name" value="Carboh/pur_kinase_PfkB_CS"/>
</dbReference>
<dbReference type="GO" id="GO:0004747">
    <property type="term" value="F:ribokinase activity"/>
    <property type="evidence" value="ECO:0007669"/>
    <property type="project" value="UniProtKB-EC"/>
</dbReference>
<protein>
    <submittedName>
        <fullName evidence="4">Ribokinase</fullName>
        <ecNumber evidence="4">2.7.1.15</ecNumber>
    </submittedName>
</protein>
<accession>A0A517RA77</accession>
<dbReference type="InterPro" id="IPR052562">
    <property type="entry name" value="Ketohexokinase-related"/>
</dbReference>
<dbReference type="SUPFAM" id="SSF53613">
    <property type="entry name" value="Ribokinase-like"/>
    <property type="match status" value="1"/>
</dbReference>
<dbReference type="RefSeq" id="WP_145211316.1">
    <property type="nucleotide sequence ID" value="NZ_CP036269.1"/>
</dbReference>
<evidence type="ECO:0000313" key="5">
    <source>
        <dbReference type="Proteomes" id="UP000317171"/>
    </source>
</evidence>
<dbReference type="Proteomes" id="UP000317171">
    <property type="component" value="Chromosome"/>
</dbReference>
<evidence type="ECO:0000313" key="4">
    <source>
        <dbReference type="EMBL" id="QDT40789.1"/>
    </source>
</evidence>
<dbReference type="KEGG" id="gaz:Pan241w_08480"/>
<sequence length="307" mass="33242">MKYDVVGVGLVVVDHLVVLAEHPDQDTKTNIISDAYQVGGPVPTAQVLLKRFGKQCAFLGSWGDDQYGPLIAEDLAAENLDLSASRMLPGTRSGYAQVWIDEQAGTRTIACHRPQHWLPPSELDSTLFSQTRAVHLDGWPPETSLQASRLARQAGALVSLDTGSLKPGMPELIPYLNVMNCPRRFITEYLDTDDVHAAGRELLAQGPEIVTITDGTRGAWLFTEAGCLHCAALPVLSLDTTGAGDVFSGALLYAILEEWPPQRVLQFACVTAALKCERLGNRDALPSLAEIEAVLQTRAPAIKTMDD</sequence>
<organism evidence="4 5">
    <name type="scientific">Gimesia alba</name>
    <dbReference type="NCBI Taxonomy" id="2527973"/>
    <lineage>
        <taxon>Bacteria</taxon>
        <taxon>Pseudomonadati</taxon>
        <taxon>Planctomycetota</taxon>
        <taxon>Planctomycetia</taxon>
        <taxon>Planctomycetales</taxon>
        <taxon>Planctomycetaceae</taxon>
        <taxon>Gimesia</taxon>
    </lineage>
</organism>
<dbReference type="OrthoDB" id="9813569at2"/>
<dbReference type="InterPro" id="IPR029056">
    <property type="entry name" value="Ribokinase-like"/>
</dbReference>
<keyword evidence="1 4" id="KW-0808">Transferase</keyword>